<evidence type="ECO:0000313" key="2">
    <source>
        <dbReference type="Proteomes" id="UP000271678"/>
    </source>
</evidence>
<protein>
    <submittedName>
        <fullName evidence="1">Uncharacterized protein</fullName>
    </submittedName>
</protein>
<dbReference type="EMBL" id="RJJQ01000011">
    <property type="protein sequence ID" value="RNI21293.1"/>
    <property type="molecule type" value="Genomic_DNA"/>
</dbReference>
<evidence type="ECO:0000313" key="1">
    <source>
        <dbReference type="EMBL" id="RNI21293.1"/>
    </source>
</evidence>
<name>A0A3M9M8U1_9MICO</name>
<organism evidence="1 2">
    <name type="scientific">Flexivirga caeni</name>
    <dbReference type="NCBI Taxonomy" id="2294115"/>
    <lineage>
        <taxon>Bacteria</taxon>
        <taxon>Bacillati</taxon>
        <taxon>Actinomycetota</taxon>
        <taxon>Actinomycetes</taxon>
        <taxon>Micrococcales</taxon>
        <taxon>Dermacoccaceae</taxon>
        <taxon>Flexivirga</taxon>
    </lineage>
</organism>
<dbReference type="RefSeq" id="WP_123271609.1">
    <property type="nucleotide sequence ID" value="NZ_RJJQ01000011.1"/>
</dbReference>
<proteinExistence type="predicted"/>
<accession>A0A3M9M8U1</accession>
<reference evidence="1 2" key="1">
    <citation type="submission" date="2018-11" db="EMBL/GenBank/DDBJ databases">
        <title>Draft genome of Simplicispira Flexivirga sp. BO-16.</title>
        <authorList>
            <person name="Im W.T."/>
        </authorList>
    </citation>
    <scope>NUCLEOTIDE SEQUENCE [LARGE SCALE GENOMIC DNA]</scope>
    <source>
        <strain evidence="1 2">BO-16</strain>
    </source>
</reference>
<sequence>MMSLHNGDSLGSALPGQLRRELTRALASTPRSPGLDRYVRWLQDAINRLTTGAQAQAVYDEWVDTHPRCARRAMHTGGRP</sequence>
<dbReference type="AlphaFoldDB" id="A0A3M9M8U1"/>
<gene>
    <name evidence="1" type="ORF">EFY87_11400</name>
</gene>
<keyword evidence="2" id="KW-1185">Reference proteome</keyword>
<dbReference type="Proteomes" id="UP000271678">
    <property type="component" value="Unassembled WGS sequence"/>
</dbReference>
<comment type="caution">
    <text evidence="1">The sequence shown here is derived from an EMBL/GenBank/DDBJ whole genome shotgun (WGS) entry which is preliminary data.</text>
</comment>